<dbReference type="AlphaFoldDB" id="A0AAV4G5W2"/>
<evidence type="ECO:0000313" key="1">
    <source>
        <dbReference type="EMBL" id="GFR80380.1"/>
    </source>
</evidence>
<keyword evidence="2" id="KW-1185">Reference proteome</keyword>
<reference evidence="1 2" key="1">
    <citation type="journal article" date="2021" name="Elife">
        <title>Chloroplast acquisition without the gene transfer in kleptoplastic sea slugs, Plakobranchus ocellatus.</title>
        <authorList>
            <person name="Maeda T."/>
            <person name="Takahashi S."/>
            <person name="Yoshida T."/>
            <person name="Shimamura S."/>
            <person name="Takaki Y."/>
            <person name="Nagai Y."/>
            <person name="Toyoda A."/>
            <person name="Suzuki Y."/>
            <person name="Arimoto A."/>
            <person name="Ishii H."/>
            <person name="Satoh N."/>
            <person name="Nishiyama T."/>
            <person name="Hasebe M."/>
            <person name="Maruyama T."/>
            <person name="Minagawa J."/>
            <person name="Obokata J."/>
            <person name="Shigenobu S."/>
        </authorList>
    </citation>
    <scope>NUCLEOTIDE SEQUENCE [LARGE SCALE GENOMIC DNA]</scope>
</reference>
<dbReference type="Proteomes" id="UP000762676">
    <property type="component" value="Unassembled WGS sequence"/>
</dbReference>
<evidence type="ECO:0000313" key="2">
    <source>
        <dbReference type="Proteomes" id="UP000762676"/>
    </source>
</evidence>
<gene>
    <name evidence="1" type="ORF">ElyMa_002313200</name>
</gene>
<organism evidence="1 2">
    <name type="scientific">Elysia marginata</name>
    <dbReference type="NCBI Taxonomy" id="1093978"/>
    <lineage>
        <taxon>Eukaryota</taxon>
        <taxon>Metazoa</taxon>
        <taxon>Spiralia</taxon>
        <taxon>Lophotrochozoa</taxon>
        <taxon>Mollusca</taxon>
        <taxon>Gastropoda</taxon>
        <taxon>Heterobranchia</taxon>
        <taxon>Euthyneura</taxon>
        <taxon>Panpulmonata</taxon>
        <taxon>Sacoglossa</taxon>
        <taxon>Placobranchoidea</taxon>
        <taxon>Plakobranchidae</taxon>
        <taxon>Elysia</taxon>
    </lineage>
</organism>
<dbReference type="EMBL" id="BMAT01004782">
    <property type="protein sequence ID" value="GFR80380.1"/>
    <property type="molecule type" value="Genomic_DNA"/>
</dbReference>
<sequence>MAAEPTSSDSSAAGNLSVEPIPGWFQAIKDEQYASLERTFLASGKGRRPNLPPLLLNNRLILQLYALMQESNETWKMLHVEL</sequence>
<accession>A0AAV4G5W2</accession>
<name>A0AAV4G5W2_9GAST</name>
<comment type="caution">
    <text evidence="1">The sequence shown here is derived from an EMBL/GenBank/DDBJ whole genome shotgun (WGS) entry which is preliminary data.</text>
</comment>
<protein>
    <recommendedName>
        <fullName evidence="3">ARID domain-containing protein</fullName>
    </recommendedName>
</protein>
<evidence type="ECO:0008006" key="3">
    <source>
        <dbReference type="Google" id="ProtNLM"/>
    </source>
</evidence>
<proteinExistence type="predicted"/>